<evidence type="ECO:0000256" key="9">
    <source>
        <dbReference type="ARBA" id="ARBA00023049"/>
    </source>
</evidence>
<keyword evidence="9" id="KW-0482">Metalloprotease</keyword>
<evidence type="ECO:0000256" key="2">
    <source>
        <dbReference type="ARBA" id="ARBA00001946"/>
    </source>
</evidence>
<comment type="cofactor">
    <cofactor evidence="3">
        <name>Zn(2+)</name>
        <dbReference type="ChEBI" id="CHEBI:29105"/>
    </cofactor>
</comment>
<evidence type="ECO:0000256" key="4">
    <source>
        <dbReference type="ARBA" id="ARBA00008236"/>
    </source>
</evidence>
<dbReference type="PANTHER" id="PTHR34448">
    <property type="entry name" value="AMINOPEPTIDASE"/>
    <property type="match status" value="1"/>
</dbReference>
<dbReference type="Gene3D" id="3.40.1830.10">
    <property type="entry name" value="Thermophilic metalloprotease (M29)"/>
    <property type="match status" value="1"/>
</dbReference>
<gene>
    <name evidence="10" type="ORF">HMPREF0322_02424</name>
</gene>
<comment type="caution">
    <text evidence="10">The sequence shown here is derived from an EMBL/GenBank/DDBJ whole genome shotgun (WGS) entry which is preliminary data.</text>
</comment>
<evidence type="ECO:0000256" key="1">
    <source>
        <dbReference type="ARBA" id="ARBA00001941"/>
    </source>
</evidence>
<dbReference type="PRINTS" id="PR00919">
    <property type="entry name" value="THERMOPTASE"/>
</dbReference>
<name>G9XN83_DESHA</name>
<keyword evidence="8" id="KW-0378">Hydrolase</keyword>
<protein>
    <submittedName>
        <fullName evidence="10">Aminopeptidase II</fullName>
    </submittedName>
</protein>
<dbReference type="HOGENOM" id="CLU_054346_1_0_9"/>
<dbReference type="MEROPS" id="M29.002"/>
<keyword evidence="5 10" id="KW-0031">Aminopeptidase</keyword>
<proteinExistence type="inferred from homology"/>
<sequence>MSIVFRTLFGIIFFTFTGFEFTSLRRICYNLSLEVIYVHEIGKEPTSMNKQFLDKYARLVVKTGINLQPKQILVIKSPIECAEFTRKISEIAFQEGAKDVVIFWGDELTSKIRYLHGPEEIFDEFPAWQKTFFVDYARQGAAFLSIAASDPELMKEVDPERMVRAQRAHSIALKEHRERLMSNQNSWCVVSVPTQAWAQKVFPAAGPEAAVEKLWEAIFASVRADQDDPVQAWDEHKANLKRSMDFMNTHRFRTLHFKNSLGTDLWVELPEDHLWLAGAEHTAEGLEFIANMPTEEVFTLPKKTGVNGKAVSSMPLNHNGNLIKNFTLTFKDGRVIDYSAEEGLESLKGLITTDEGSHYLGEVALVPYDSPISNAKILFYNTLFDENAACHLALGKAYAVTLKNGDKLSEKELEEAGVNDSLLHEDFMIGTADLNITGVTAEGQEIPIFIQGNFVF</sequence>
<organism evidence="10 11">
    <name type="scientific">Desulfitobacterium hafniense DP7</name>
    <dbReference type="NCBI Taxonomy" id="537010"/>
    <lineage>
        <taxon>Bacteria</taxon>
        <taxon>Bacillati</taxon>
        <taxon>Bacillota</taxon>
        <taxon>Clostridia</taxon>
        <taxon>Eubacteriales</taxon>
        <taxon>Desulfitobacteriaceae</taxon>
        <taxon>Desulfitobacterium</taxon>
    </lineage>
</organism>
<evidence type="ECO:0000256" key="3">
    <source>
        <dbReference type="ARBA" id="ARBA00001947"/>
    </source>
</evidence>
<dbReference type="EMBL" id="AFZX01000059">
    <property type="protein sequence ID" value="EHL06893.1"/>
    <property type="molecule type" value="Genomic_DNA"/>
</dbReference>
<dbReference type="SUPFAM" id="SSF144052">
    <property type="entry name" value="Thermophilic metalloprotease-like"/>
    <property type="match status" value="1"/>
</dbReference>
<dbReference type="PANTHER" id="PTHR34448:SF3">
    <property type="entry name" value="AMINOPEPTIDASE AMPS"/>
    <property type="match status" value="1"/>
</dbReference>
<dbReference type="GO" id="GO:0004177">
    <property type="term" value="F:aminopeptidase activity"/>
    <property type="evidence" value="ECO:0007669"/>
    <property type="project" value="UniProtKB-KW"/>
</dbReference>
<evidence type="ECO:0000256" key="6">
    <source>
        <dbReference type="ARBA" id="ARBA00022670"/>
    </source>
</evidence>
<evidence type="ECO:0000256" key="5">
    <source>
        <dbReference type="ARBA" id="ARBA00022438"/>
    </source>
</evidence>
<reference evidence="10 11" key="1">
    <citation type="submission" date="2011-08" db="EMBL/GenBank/DDBJ databases">
        <authorList>
            <person name="Weinstock G."/>
            <person name="Sodergren E."/>
            <person name="Clifton S."/>
            <person name="Fulton L."/>
            <person name="Fulton B."/>
            <person name="Courtney L."/>
            <person name="Fronick C."/>
            <person name="Harrison M."/>
            <person name="Strong C."/>
            <person name="Farmer C."/>
            <person name="Delahaunty K."/>
            <person name="Markovic C."/>
            <person name="Hall O."/>
            <person name="Minx P."/>
            <person name="Tomlinson C."/>
            <person name="Mitreva M."/>
            <person name="Hou S."/>
            <person name="Chen J."/>
            <person name="Wollam A."/>
            <person name="Pepin K.H."/>
            <person name="Johnson M."/>
            <person name="Bhonagiri V."/>
            <person name="Zhang X."/>
            <person name="Suruliraj S."/>
            <person name="Warren W."/>
            <person name="Chinwalla A."/>
            <person name="Mardis E.R."/>
            <person name="Wilson R.K."/>
        </authorList>
    </citation>
    <scope>NUCLEOTIDE SEQUENCE [LARGE SCALE GENOMIC DNA]</scope>
    <source>
        <strain evidence="10 11">DP7</strain>
    </source>
</reference>
<dbReference type="PATRIC" id="fig|537010.4.peg.2276"/>
<comment type="similarity">
    <text evidence="4">Belongs to the peptidase M29 family.</text>
</comment>
<dbReference type="GO" id="GO:0046872">
    <property type="term" value="F:metal ion binding"/>
    <property type="evidence" value="ECO:0007669"/>
    <property type="project" value="UniProtKB-KW"/>
</dbReference>
<evidence type="ECO:0000256" key="8">
    <source>
        <dbReference type="ARBA" id="ARBA00022801"/>
    </source>
</evidence>
<dbReference type="InterPro" id="IPR000787">
    <property type="entry name" value="Peptidase_M29"/>
</dbReference>
<keyword evidence="7" id="KW-0479">Metal-binding</keyword>
<dbReference type="GO" id="GO:0008237">
    <property type="term" value="F:metallopeptidase activity"/>
    <property type="evidence" value="ECO:0007669"/>
    <property type="project" value="UniProtKB-KW"/>
</dbReference>
<accession>G9XN83</accession>
<comment type="cofactor">
    <cofactor evidence="1">
        <name>Co(2+)</name>
        <dbReference type="ChEBI" id="CHEBI:48828"/>
    </cofactor>
</comment>
<dbReference type="GO" id="GO:0006508">
    <property type="term" value="P:proteolysis"/>
    <property type="evidence" value="ECO:0007669"/>
    <property type="project" value="UniProtKB-KW"/>
</dbReference>
<dbReference type="InterPro" id="IPR035097">
    <property type="entry name" value="M29_N-terminal"/>
</dbReference>
<dbReference type="InterPro" id="IPR052170">
    <property type="entry name" value="M29_Exopeptidase"/>
</dbReference>
<dbReference type="Proteomes" id="UP000004416">
    <property type="component" value="Unassembled WGS sequence"/>
</dbReference>
<keyword evidence="6" id="KW-0645">Protease</keyword>
<evidence type="ECO:0000313" key="10">
    <source>
        <dbReference type="EMBL" id="EHL06893.1"/>
    </source>
</evidence>
<evidence type="ECO:0000313" key="11">
    <source>
        <dbReference type="Proteomes" id="UP000004416"/>
    </source>
</evidence>
<dbReference type="AlphaFoldDB" id="G9XN83"/>
<comment type="cofactor">
    <cofactor evidence="2">
        <name>Mg(2+)</name>
        <dbReference type="ChEBI" id="CHEBI:18420"/>
    </cofactor>
</comment>
<evidence type="ECO:0000256" key="7">
    <source>
        <dbReference type="ARBA" id="ARBA00022723"/>
    </source>
</evidence>
<dbReference type="Pfam" id="PF02073">
    <property type="entry name" value="Peptidase_M29"/>
    <property type="match status" value="1"/>
</dbReference>